<accession>A0A6M7WP00</accession>
<dbReference type="GO" id="GO:0032259">
    <property type="term" value="P:methylation"/>
    <property type="evidence" value="ECO:0007669"/>
    <property type="project" value="UniProtKB-KW"/>
</dbReference>
<dbReference type="RefSeq" id="WP_027032183.1">
    <property type="nucleotide sequence ID" value="NZ_CP033367.1"/>
</dbReference>
<dbReference type="AlphaFoldDB" id="A0A6M7WP00"/>
<reference evidence="2 3" key="1">
    <citation type="submission" date="2018-10" db="EMBL/GenBank/DDBJ databases">
        <authorList>
            <person name="Perry B.J."/>
            <person name="Sullivan J.T."/>
            <person name="Murphy R.J.T."/>
            <person name="Ramsay J.P."/>
            <person name="Ronson C.W."/>
        </authorList>
    </citation>
    <scope>NUCLEOTIDE SEQUENCE [LARGE SCALE GENOMIC DNA]</scope>
    <source>
        <strain evidence="2 3">R88b</strain>
    </source>
</reference>
<dbReference type="SUPFAM" id="SSF53335">
    <property type="entry name" value="S-adenosyl-L-methionine-dependent methyltransferases"/>
    <property type="match status" value="1"/>
</dbReference>
<name>A0A6M7WP00_RHILI</name>
<evidence type="ECO:0000313" key="2">
    <source>
        <dbReference type="EMBL" id="QKD00811.1"/>
    </source>
</evidence>
<proteinExistence type="predicted"/>
<dbReference type="GO" id="GO:0008757">
    <property type="term" value="F:S-adenosylmethionine-dependent methyltransferase activity"/>
    <property type="evidence" value="ECO:0007669"/>
    <property type="project" value="InterPro"/>
</dbReference>
<dbReference type="InterPro" id="IPR013216">
    <property type="entry name" value="Methyltransf_11"/>
</dbReference>
<dbReference type="Proteomes" id="UP000503017">
    <property type="component" value="Chromosome"/>
</dbReference>
<organism evidence="2 3">
    <name type="scientific">Mesorhizobium loti R88b</name>
    <dbReference type="NCBI Taxonomy" id="935548"/>
    <lineage>
        <taxon>Bacteria</taxon>
        <taxon>Pseudomonadati</taxon>
        <taxon>Pseudomonadota</taxon>
        <taxon>Alphaproteobacteria</taxon>
        <taxon>Hyphomicrobiales</taxon>
        <taxon>Phyllobacteriaceae</taxon>
        <taxon>Mesorhizobium</taxon>
    </lineage>
</organism>
<gene>
    <name evidence="2" type="ORF">EB235_04345</name>
</gene>
<dbReference type="Gene3D" id="3.40.50.150">
    <property type="entry name" value="Vaccinia Virus protein VP39"/>
    <property type="match status" value="1"/>
</dbReference>
<dbReference type="Pfam" id="PF08241">
    <property type="entry name" value="Methyltransf_11"/>
    <property type="match status" value="1"/>
</dbReference>
<evidence type="ECO:0000259" key="1">
    <source>
        <dbReference type="Pfam" id="PF08241"/>
    </source>
</evidence>
<evidence type="ECO:0000313" key="3">
    <source>
        <dbReference type="Proteomes" id="UP000503017"/>
    </source>
</evidence>
<keyword evidence="2" id="KW-0489">Methyltransferase</keyword>
<protein>
    <submittedName>
        <fullName evidence="2">Class I SAM-dependent methyltransferase</fullName>
    </submittedName>
</protein>
<feature type="domain" description="Methyltransferase type 11" evidence="1">
    <location>
        <begin position="107"/>
        <end position="188"/>
    </location>
</feature>
<dbReference type="InterPro" id="IPR029063">
    <property type="entry name" value="SAM-dependent_MTases_sf"/>
</dbReference>
<dbReference type="EMBL" id="CP033367">
    <property type="protein sequence ID" value="QKD00811.1"/>
    <property type="molecule type" value="Genomic_DNA"/>
</dbReference>
<keyword evidence="2" id="KW-0808">Transferase</keyword>
<sequence length="298" mass="32482">MSATSTLADPVTYGEDLPGNLQRVLKIAPSHCADCADYHIRSVAHRTTGERFGIDLDRPELVAVISDIVGRGLSRQSRLDIVIAGSADTGVLATVAHAVALLGDEALRRCRFTVLDLCPTPLLLCEHFADEHGLDFDYAAVDLTAPGRKFPADIVVMHSVFRFIDSRLQPAVLQELGSWLKPGGSIVFSNRIKSASSEESEADLATRGARNERFAAMTAQGEIDVAEGRAAIMVRLDRSVRDHEGRAGEFRTADDLKTMLENGPLPLVRFDEIVREIGGDGRPRFMRKRVLAVLRAPG</sequence>